<name>E1ZC99_CHLVA</name>
<dbReference type="InParanoid" id="E1ZC99"/>
<dbReference type="GeneID" id="17355941"/>
<protein>
    <recommendedName>
        <fullName evidence="4">SGNH hydrolase-type esterase domain-containing protein</fullName>
    </recommendedName>
</protein>
<reference evidence="2 3" key="1">
    <citation type="journal article" date="2010" name="Plant Cell">
        <title>The Chlorella variabilis NC64A genome reveals adaptation to photosymbiosis, coevolution with viruses, and cryptic sex.</title>
        <authorList>
            <person name="Blanc G."/>
            <person name="Duncan G."/>
            <person name="Agarkova I."/>
            <person name="Borodovsky M."/>
            <person name="Gurnon J."/>
            <person name="Kuo A."/>
            <person name="Lindquist E."/>
            <person name="Lucas S."/>
            <person name="Pangilinan J."/>
            <person name="Polle J."/>
            <person name="Salamov A."/>
            <person name="Terry A."/>
            <person name="Yamada T."/>
            <person name="Dunigan D.D."/>
            <person name="Grigoriev I.V."/>
            <person name="Claverie J.M."/>
            <person name="Van Etten J.L."/>
        </authorList>
    </citation>
    <scope>NUCLEOTIDE SEQUENCE [LARGE SCALE GENOMIC DNA]</scope>
    <source>
        <strain evidence="2 3">NC64A</strain>
    </source>
</reference>
<dbReference type="OrthoDB" id="767975at2759"/>
<dbReference type="RefSeq" id="XP_005848874.1">
    <property type="nucleotide sequence ID" value="XM_005848812.1"/>
</dbReference>
<organism evidence="3">
    <name type="scientific">Chlorella variabilis</name>
    <name type="common">Green alga</name>
    <dbReference type="NCBI Taxonomy" id="554065"/>
    <lineage>
        <taxon>Eukaryota</taxon>
        <taxon>Viridiplantae</taxon>
        <taxon>Chlorophyta</taxon>
        <taxon>core chlorophytes</taxon>
        <taxon>Trebouxiophyceae</taxon>
        <taxon>Chlorellales</taxon>
        <taxon>Chlorellaceae</taxon>
        <taxon>Chlorella clade</taxon>
        <taxon>Chlorella</taxon>
    </lineage>
</organism>
<proteinExistence type="predicted"/>
<dbReference type="KEGG" id="cvr:CHLNCDRAFT_144254"/>
<sequence>MQELRDLMRHKRLGVWGDSHGRNLYTQFIRMLTGTFDDKVDELAKHYQDGFWHGISATGETAANYLMGDLHLSLRWHTTIPRMAHEIYQLQQTSLGLPDVVIISTSSWYYRHKLPVYQLEHDLQELRVAVEAADAAARKAGRHLLWLLLTVPSRVRGRNRSSTWSAPLQAISVYNKALQASGLLHPQGPMLLLDLHALSEGCLAWCSYDGIHANAAVYALVNQMIANLLKLPPDVDRFDDHSAPGSAVAVGSAKPVGTAAKTTAPGPSRPLKKSQAVAVNLQQIAAKRAMSKQGLQAGAKQPR</sequence>
<dbReference type="SUPFAM" id="SSF52266">
    <property type="entry name" value="SGNH hydrolase"/>
    <property type="match status" value="1"/>
</dbReference>
<feature type="region of interest" description="Disordered" evidence="1">
    <location>
        <begin position="249"/>
        <end position="273"/>
    </location>
</feature>
<evidence type="ECO:0000256" key="1">
    <source>
        <dbReference type="SAM" id="MobiDB-lite"/>
    </source>
</evidence>
<evidence type="ECO:0008006" key="4">
    <source>
        <dbReference type="Google" id="ProtNLM"/>
    </source>
</evidence>
<dbReference type="Proteomes" id="UP000008141">
    <property type="component" value="Unassembled WGS sequence"/>
</dbReference>
<evidence type="ECO:0000313" key="3">
    <source>
        <dbReference type="Proteomes" id="UP000008141"/>
    </source>
</evidence>
<gene>
    <name evidence="2" type="ORF">CHLNCDRAFT_144254</name>
</gene>
<evidence type="ECO:0000313" key="2">
    <source>
        <dbReference type="EMBL" id="EFN56772.1"/>
    </source>
</evidence>
<keyword evidence="3" id="KW-1185">Reference proteome</keyword>
<accession>E1ZC99</accession>
<dbReference type="AlphaFoldDB" id="E1ZC99"/>
<dbReference type="EMBL" id="GL433841">
    <property type="protein sequence ID" value="EFN56772.1"/>
    <property type="molecule type" value="Genomic_DNA"/>
</dbReference>